<feature type="transmembrane region" description="Helical" evidence="5">
    <location>
        <begin position="116"/>
        <end position="140"/>
    </location>
</feature>
<feature type="domain" description="HTTM-like" evidence="6">
    <location>
        <begin position="15"/>
        <end position="289"/>
    </location>
</feature>
<dbReference type="InterPro" id="IPR023894">
    <property type="entry name" value="Sporulation_SdpB"/>
</dbReference>
<dbReference type="Proteomes" id="UP001589562">
    <property type="component" value="Unassembled WGS sequence"/>
</dbReference>
<gene>
    <name evidence="7" type="ORF">ACFFVK_07955</name>
</gene>
<dbReference type="SMART" id="SM00752">
    <property type="entry name" value="HTTM"/>
    <property type="match status" value="1"/>
</dbReference>
<evidence type="ECO:0000313" key="7">
    <source>
        <dbReference type="EMBL" id="MFB9108508.1"/>
    </source>
</evidence>
<feature type="transmembrane region" description="Helical" evidence="5">
    <location>
        <begin position="223"/>
        <end position="246"/>
    </location>
</feature>
<evidence type="ECO:0000256" key="1">
    <source>
        <dbReference type="ARBA" id="ARBA00004127"/>
    </source>
</evidence>
<evidence type="ECO:0000256" key="2">
    <source>
        <dbReference type="ARBA" id="ARBA00022692"/>
    </source>
</evidence>
<feature type="transmembrane region" description="Helical" evidence="5">
    <location>
        <begin position="253"/>
        <end position="286"/>
    </location>
</feature>
<dbReference type="RefSeq" id="WP_278008978.1">
    <property type="nucleotide sequence ID" value="NZ_CP121112.1"/>
</dbReference>
<accession>A0ABV5H9L3</accession>
<dbReference type="InterPro" id="IPR052964">
    <property type="entry name" value="Sporulation_signal_mat"/>
</dbReference>
<comment type="subcellular location">
    <subcellularLocation>
        <location evidence="1">Endomembrane system</location>
        <topology evidence="1">Multi-pass membrane protein</topology>
    </subcellularLocation>
</comment>
<protein>
    <submittedName>
        <fullName evidence="7">Sporulation-delaying protein SdpB family protein</fullName>
    </submittedName>
</protein>
<evidence type="ECO:0000313" key="8">
    <source>
        <dbReference type="Proteomes" id="UP001589562"/>
    </source>
</evidence>
<proteinExistence type="predicted"/>
<organism evidence="7 8">
    <name type="scientific">Flavobacterium gyeonganense</name>
    <dbReference type="NCBI Taxonomy" id="1310418"/>
    <lineage>
        <taxon>Bacteria</taxon>
        <taxon>Pseudomonadati</taxon>
        <taxon>Bacteroidota</taxon>
        <taxon>Flavobacteriia</taxon>
        <taxon>Flavobacteriales</taxon>
        <taxon>Flavobacteriaceae</taxon>
        <taxon>Flavobacterium</taxon>
    </lineage>
</organism>
<comment type="caution">
    <text evidence="7">The sequence shown here is derived from an EMBL/GenBank/DDBJ whole genome shotgun (WGS) entry which is preliminary data.</text>
</comment>
<dbReference type="InterPro" id="IPR011020">
    <property type="entry name" value="HTTM-like"/>
</dbReference>
<keyword evidence="8" id="KW-1185">Reference proteome</keyword>
<evidence type="ECO:0000259" key="6">
    <source>
        <dbReference type="SMART" id="SM00752"/>
    </source>
</evidence>
<evidence type="ECO:0000256" key="4">
    <source>
        <dbReference type="ARBA" id="ARBA00023136"/>
    </source>
</evidence>
<keyword evidence="2 5" id="KW-0812">Transmembrane</keyword>
<feature type="transmembrane region" description="Helical" evidence="5">
    <location>
        <begin position="86"/>
        <end position="110"/>
    </location>
</feature>
<keyword evidence="4 5" id="KW-0472">Membrane</keyword>
<dbReference type="NCBIfam" id="TIGR04033">
    <property type="entry name" value="export_SdpB"/>
    <property type="match status" value="1"/>
</dbReference>
<name>A0ABV5H9L3_9FLAO</name>
<dbReference type="EMBL" id="JBHMFE010000011">
    <property type="protein sequence ID" value="MFB9108508.1"/>
    <property type="molecule type" value="Genomic_DNA"/>
</dbReference>
<evidence type="ECO:0000256" key="3">
    <source>
        <dbReference type="ARBA" id="ARBA00022989"/>
    </source>
</evidence>
<reference evidence="7 8" key="1">
    <citation type="submission" date="2024-09" db="EMBL/GenBank/DDBJ databases">
        <authorList>
            <person name="Sun Q."/>
            <person name="Mori K."/>
        </authorList>
    </citation>
    <scope>NUCLEOTIDE SEQUENCE [LARGE SCALE GENOMIC DNA]</scope>
    <source>
        <strain evidence="7 8">CECT 8365</strain>
    </source>
</reference>
<sequence length="301" mass="34538">MIEKINNRIKTSCLELFPYTNTVGFARSILALGTLLTLVLNPISILFHKKIDGTILNPVLNPVIPINEYNFFTLCGFDNIIYMKGLAIVILCITISGYFIKITSILHWWVSISFLYFSSIIDGGDQIASILSFLLIPFCLTDPRKNHWMYIEPNDSAKNIIGLFSIWIIRIQVAIIYYHASLGKLSVPEWVNGTAIYYWFNHSVFGMPPSISILMNHLLSNPIIISLLTYSVIVLEILLFLGLLASIKYRKTILCFGILFHFFIIIYHGIFSFFFSICAALILFLYPTYQSINFKLWFLKK</sequence>
<feature type="transmembrane region" description="Helical" evidence="5">
    <location>
        <begin position="25"/>
        <end position="47"/>
    </location>
</feature>
<dbReference type="PANTHER" id="PTHR39535">
    <property type="entry name" value="SPORULATION-DELAYING PROTEIN SDPB"/>
    <property type="match status" value="1"/>
</dbReference>
<feature type="transmembrane region" description="Helical" evidence="5">
    <location>
        <begin position="160"/>
        <end position="180"/>
    </location>
</feature>
<dbReference type="PANTHER" id="PTHR39535:SF2">
    <property type="entry name" value="HTTM DOMAIN-CONTAINING PROTEIN"/>
    <property type="match status" value="1"/>
</dbReference>
<keyword evidence="3 5" id="KW-1133">Transmembrane helix</keyword>
<evidence type="ECO:0000256" key="5">
    <source>
        <dbReference type="SAM" id="Phobius"/>
    </source>
</evidence>